<dbReference type="EMBL" id="FXEG02000003">
    <property type="protein sequence ID" value="SOX54832.1"/>
    <property type="molecule type" value="Genomic_DNA"/>
</dbReference>
<evidence type="ECO:0000256" key="2">
    <source>
        <dbReference type="ARBA" id="ARBA00023002"/>
    </source>
</evidence>
<dbReference type="InterPro" id="IPR029154">
    <property type="entry name" value="HIBADH-like_NADP-bd"/>
</dbReference>
<feature type="domain" description="6-phosphogluconate dehydrogenase NADP-binding" evidence="5">
    <location>
        <begin position="6"/>
        <end position="164"/>
    </location>
</feature>
<feature type="domain" description="3-hydroxyisobutyrate dehydrogenase-like NAD-binding" evidence="6">
    <location>
        <begin position="171"/>
        <end position="285"/>
    </location>
</feature>
<dbReference type="Pfam" id="PF03446">
    <property type="entry name" value="NAD_binding_2"/>
    <property type="match status" value="1"/>
</dbReference>
<dbReference type="AlphaFoldDB" id="A0A2K4YDG7"/>
<dbReference type="GO" id="GO:0050661">
    <property type="term" value="F:NADP binding"/>
    <property type="evidence" value="ECO:0007669"/>
    <property type="project" value="InterPro"/>
</dbReference>
<evidence type="ECO:0000259" key="5">
    <source>
        <dbReference type="Pfam" id="PF03446"/>
    </source>
</evidence>
<dbReference type="InterPro" id="IPR013328">
    <property type="entry name" value="6PGD_dom2"/>
</dbReference>
<dbReference type="Gene3D" id="1.10.1040.10">
    <property type="entry name" value="N-(1-d-carboxylethyl)-l-norvaline Dehydrogenase, domain 2"/>
    <property type="match status" value="1"/>
</dbReference>
<evidence type="ECO:0000313" key="8">
    <source>
        <dbReference type="Proteomes" id="UP000236318"/>
    </source>
</evidence>
<feature type="active site" evidence="4">
    <location>
        <position position="173"/>
    </location>
</feature>
<evidence type="ECO:0000256" key="3">
    <source>
        <dbReference type="ARBA" id="ARBA00023027"/>
    </source>
</evidence>
<keyword evidence="2" id="KW-0560">Oxidoreductase</keyword>
<dbReference type="InterPro" id="IPR036291">
    <property type="entry name" value="NAD(P)-bd_dom_sf"/>
</dbReference>
<dbReference type="GO" id="GO:0016491">
    <property type="term" value="F:oxidoreductase activity"/>
    <property type="evidence" value="ECO:0007669"/>
    <property type="project" value="UniProtKB-KW"/>
</dbReference>
<dbReference type="OrthoDB" id="3185659at2"/>
<dbReference type="InterPro" id="IPR051265">
    <property type="entry name" value="HIBADH-related_NP60_sf"/>
</dbReference>
<sequence length="299" mass="30787">MDPDIRIGWLGTGRLGSALAARMISNGVAVTVWNRTASKTAPLVNLGASRAETLGALGRCDIVFLTVMSSPDLLAVTVGPDGLLSQQRAPRIIVNCSTVSAEAAAEVRTEAARHNVEFLSAPVSGNPEAIAGGSGSIVASGPAEVFDAVRPYLEAIAAGVTYAGTGEEALLVKLAHNLLVGIFTEALAEATTLAEKGGVAPSVFLDFIDGSVLGSKLLSAKGKAIRDRDYEPTFTTAGMRKDFDLGLAAARKLEVPMPIAASTHQLLQTAIGHGYGESDYVALYAMAAHGAGLADAERS</sequence>
<dbReference type="PANTHER" id="PTHR43580">
    <property type="entry name" value="OXIDOREDUCTASE GLYR1-RELATED"/>
    <property type="match status" value="1"/>
</dbReference>
<comment type="caution">
    <text evidence="7">The sequence shown here is derived from an EMBL/GenBank/DDBJ whole genome shotgun (WGS) entry which is preliminary data.</text>
</comment>
<protein>
    <submittedName>
        <fullName evidence="7">NAD(P)-dependent oxidoreductase</fullName>
    </submittedName>
</protein>
<keyword evidence="8" id="KW-1185">Reference proteome</keyword>
<gene>
    <name evidence="7" type="ORF">MAAFP003_3511</name>
</gene>
<dbReference type="Gene3D" id="3.40.50.720">
    <property type="entry name" value="NAD(P)-binding Rossmann-like Domain"/>
    <property type="match status" value="1"/>
</dbReference>
<keyword evidence="3" id="KW-0520">NAD</keyword>
<evidence type="ECO:0000313" key="7">
    <source>
        <dbReference type="EMBL" id="SOX54832.1"/>
    </source>
</evidence>
<dbReference type="PANTHER" id="PTHR43580:SF2">
    <property type="entry name" value="CYTOKINE-LIKE NUCLEAR FACTOR N-PAC"/>
    <property type="match status" value="1"/>
</dbReference>
<dbReference type="SUPFAM" id="SSF51735">
    <property type="entry name" value="NAD(P)-binding Rossmann-fold domains"/>
    <property type="match status" value="1"/>
</dbReference>
<comment type="similarity">
    <text evidence="1">Belongs to the HIBADH-related family.</text>
</comment>
<dbReference type="InterPro" id="IPR006115">
    <property type="entry name" value="6PGDH_NADP-bd"/>
</dbReference>
<dbReference type="InterPro" id="IPR008927">
    <property type="entry name" value="6-PGluconate_DH-like_C_sf"/>
</dbReference>
<dbReference type="SUPFAM" id="SSF48179">
    <property type="entry name" value="6-phosphogluconate dehydrogenase C-terminal domain-like"/>
    <property type="match status" value="1"/>
</dbReference>
<dbReference type="GO" id="GO:0051287">
    <property type="term" value="F:NAD binding"/>
    <property type="evidence" value="ECO:0007669"/>
    <property type="project" value="InterPro"/>
</dbReference>
<accession>A0A2K4YDG7</accession>
<dbReference type="InterPro" id="IPR015815">
    <property type="entry name" value="HIBADH-related"/>
</dbReference>
<name>A0A2K4YDG7_9MYCO</name>
<evidence type="ECO:0000256" key="4">
    <source>
        <dbReference type="PIRSR" id="PIRSR000103-1"/>
    </source>
</evidence>
<reference evidence="7" key="1">
    <citation type="submission" date="2018-01" db="EMBL/GenBank/DDBJ databases">
        <authorList>
            <consortium name="Urmite Genomes"/>
        </authorList>
    </citation>
    <scope>NUCLEOTIDE SEQUENCE [LARGE SCALE GENOMIC DNA]</scope>
    <source>
        <strain evidence="7">AFP003</strain>
    </source>
</reference>
<dbReference type="PIRSF" id="PIRSF000103">
    <property type="entry name" value="HIBADH"/>
    <property type="match status" value="1"/>
</dbReference>
<dbReference type="Proteomes" id="UP000236318">
    <property type="component" value="Unassembled WGS sequence"/>
</dbReference>
<proteinExistence type="inferred from homology"/>
<evidence type="ECO:0000256" key="1">
    <source>
        <dbReference type="ARBA" id="ARBA00009080"/>
    </source>
</evidence>
<evidence type="ECO:0000259" key="6">
    <source>
        <dbReference type="Pfam" id="PF14833"/>
    </source>
</evidence>
<organism evidence="7 8">
    <name type="scientific">Mycobacterium ahvazicum</name>
    <dbReference type="NCBI Taxonomy" id="1964395"/>
    <lineage>
        <taxon>Bacteria</taxon>
        <taxon>Bacillati</taxon>
        <taxon>Actinomycetota</taxon>
        <taxon>Actinomycetes</taxon>
        <taxon>Mycobacteriales</taxon>
        <taxon>Mycobacteriaceae</taxon>
        <taxon>Mycobacterium</taxon>
        <taxon>Mycobacterium simiae complex</taxon>
    </lineage>
</organism>
<dbReference type="Pfam" id="PF14833">
    <property type="entry name" value="NAD_binding_11"/>
    <property type="match status" value="1"/>
</dbReference>